<reference evidence="3" key="1">
    <citation type="journal article" date="2017" name="Genome Announc.">
        <title>Draft Genome Sequence of Terrimicrobium sacchariphilum NM-5T, a Facultative Anaerobic Soil Bacterium of the Class Spartobacteria.</title>
        <authorList>
            <person name="Qiu Y.L."/>
            <person name="Tourlousse D.M."/>
            <person name="Matsuura N."/>
            <person name="Ohashi A."/>
            <person name="Sekiguchi Y."/>
        </authorList>
    </citation>
    <scope>NUCLEOTIDE SEQUENCE [LARGE SCALE GENOMIC DNA]</scope>
    <source>
        <strain evidence="3">NM-5</strain>
    </source>
</reference>
<evidence type="ECO:0000256" key="1">
    <source>
        <dbReference type="SAM" id="Phobius"/>
    </source>
</evidence>
<dbReference type="AlphaFoldDB" id="A0A146GED9"/>
<protein>
    <submittedName>
        <fullName evidence="2">Uncharacterized protein</fullName>
    </submittedName>
</protein>
<keyword evidence="1" id="KW-0472">Membrane</keyword>
<name>A0A146GED9_TERSA</name>
<evidence type="ECO:0000313" key="3">
    <source>
        <dbReference type="Proteomes" id="UP000076023"/>
    </source>
</evidence>
<gene>
    <name evidence="2" type="ORF">TSACC_3549</name>
</gene>
<feature type="transmembrane region" description="Helical" evidence="1">
    <location>
        <begin position="6"/>
        <end position="23"/>
    </location>
</feature>
<feature type="transmembrane region" description="Helical" evidence="1">
    <location>
        <begin position="30"/>
        <end position="53"/>
    </location>
</feature>
<keyword evidence="1" id="KW-1133">Transmembrane helix</keyword>
<dbReference type="STRING" id="690879.TSACC_3549"/>
<dbReference type="Proteomes" id="UP000076023">
    <property type="component" value="Unassembled WGS sequence"/>
</dbReference>
<keyword evidence="3" id="KW-1185">Reference proteome</keyword>
<dbReference type="EMBL" id="BDCO01000003">
    <property type="protein sequence ID" value="GAT35483.1"/>
    <property type="molecule type" value="Genomic_DNA"/>
</dbReference>
<sequence length="469" mass="51083">MPYQFHFPLMILVAAALIATFVLRKRAWAASIWTPTMAFTLLMSYRVGAVIAANNGPDMAALGALFALMIGWPWFALLLAGLFALPRHPRPAAILTGVVLATAAITVEHYSCTVERTVQVLAADGSPARGIGLFATAEHDRVKKGRKFLLTDSNGCIRFRYDPLGSIRFEESDSNGLCFSISKAPKASSFHDAAQTVQVTSWWKGILSENASYSLDGKKPIVVFLKQPDELISPSLQHFIRDQLRQTRVTGAADFETLGSLCSNAESFDLISEIAAIIPAQEKLRSAAIYALENVASNLNELHSHTTGKTPPPEAIRHWAGVPPDDSNSVASLKISEKINGYAAQLITASQPYWGDENSSANVVSNLRNLGTPAFSLFPKALENAHPRGRKMMLFAMERSNATAPEMEWALSSNDPDVVAAAYEGVRKHLTPSEKETAIARLRLLNLSQASPRTQMLISNLLANLTDVR</sequence>
<evidence type="ECO:0000313" key="2">
    <source>
        <dbReference type="EMBL" id="GAT35483.1"/>
    </source>
</evidence>
<organism evidence="2 3">
    <name type="scientific">Terrimicrobium sacchariphilum</name>
    <dbReference type="NCBI Taxonomy" id="690879"/>
    <lineage>
        <taxon>Bacteria</taxon>
        <taxon>Pseudomonadati</taxon>
        <taxon>Verrucomicrobiota</taxon>
        <taxon>Terrimicrobiia</taxon>
        <taxon>Terrimicrobiales</taxon>
        <taxon>Terrimicrobiaceae</taxon>
        <taxon>Terrimicrobium</taxon>
    </lineage>
</organism>
<keyword evidence="1" id="KW-0812">Transmembrane</keyword>
<feature type="transmembrane region" description="Helical" evidence="1">
    <location>
        <begin position="59"/>
        <end position="85"/>
    </location>
</feature>
<proteinExistence type="predicted"/>
<comment type="caution">
    <text evidence="2">The sequence shown here is derived from an EMBL/GenBank/DDBJ whole genome shotgun (WGS) entry which is preliminary data.</text>
</comment>
<dbReference type="InParanoid" id="A0A146GED9"/>
<dbReference type="RefSeq" id="WP_075081287.1">
    <property type="nucleotide sequence ID" value="NZ_BDCO01000003.1"/>
</dbReference>
<accession>A0A146GED9</accession>